<keyword evidence="1" id="KW-0472">Membrane</keyword>
<accession>A0A8W8JGU5</accession>
<dbReference type="AlphaFoldDB" id="A0A8W8JGU5"/>
<proteinExistence type="predicted"/>
<sequence length="200" mass="22352">MQILVMIINLYPILTKATFCGIPPMCCAGYKWKSENKSCVACDPGYYGINCNNKCIFPSYGIRCQFECRCKKSLCHHSIGCEVLGVSTASITKILESSTNLVTKELEEEQKTSKNERRNILNILTTTAANTSTTTEIGEEKTTNEKYLSRQEEKSRRKNMTIFLSTIGLSAIAVTLACIHLVLCFVDVEVCRRKPGDLDL</sequence>
<feature type="chain" id="PRO_5036461341" evidence="2">
    <location>
        <begin position="18"/>
        <end position="200"/>
    </location>
</feature>
<evidence type="ECO:0000256" key="1">
    <source>
        <dbReference type="SAM" id="Phobius"/>
    </source>
</evidence>
<keyword evidence="1" id="KW-1133">Transmembrane helix</keyword>
<keyword evidence="2" id="KW-0732">Signal</keyword>
<dbReference type="Proteomes" id="UP000005408">
    <property type="component" value="Unassembled WGS sequence"/>
</dbReference>
<feature type="transmembrane region" description="Helical" evidence="1">
    <location>
        <begin position="160"/>
        <end position="183"/>
    </location>
</feature>
<dbReference type="Gene3D" id="2.170.300.10">
    <property type="entry name" value="Tie2 ligand-binding domain superfamily"/>
    <property type="match status" value="1"/>
</dbReference>
<organism evidence="3 4">
    <name type="scientific">Magallana gigas</name>
    <name type="common">Pacific oyster</name>
    <name type="synonym">Crassostrea gigas</name>
    <dbReference type="NCBI Taxonomy" id="29159"/>
    <lineage>
        <taxon>Eukaryota</taxon>
        <taxon>Metazoa</taxon>
        <taxon>Spiralia</taxon>
        <taxon>Lophotrochozoa</taxon>
        <taxon>Mollusca</taxon>
        <taxon>Bivalvia</taxon>
        <taxon>Autobranchia</taxon>
        <taxon>Pteriomorphia</taxon>
        <taxon>Ostreida</taxon>
        <taxon>Ostreoidea</taxon>
        <taxon>Ostreidae</taxon>
        <taxon>Magallana</taxon>
    </lineage>
</organism>
<protein>
    <submittedName>
        <fullName evidence="3">Uncharacterized protein</fullName>
    </submittedName>
</protein>
<evidence type="ECO:0000313" key="4">
    <source>
        <dbReference type="Proteomes" id="UP000005408"/>
    </source>
</evidence>
<dbReference type="EnsemblMetazoa" id="G18535.1">
    <property type="protein sequence ID" value="G18535.1:cds"/>
    <property type="gene ID" value="G18535"/>
</dbReference>
<keyword evidence="4" id="KW-1185">Reference proteome</keyword>
<evidence type="ECO:0000256" key="2">
    <source>
        <dbReference type="SAM" id="SignalP"/>
    </source>
</evidence>
<feature type="signal peptide" evidence="2">
    <location>
        <begin position="1"/>
        <end position="17"/>
    </location>
</feature>
<evidence type="ECO:0000313" key="3">
    <source>
        <dbReference type="EnsemblMetazoa" id="G18535.1:cds"/>
    </source>
</evidence>
<name>A0A8W8JGU5_MAGGI</name>
<reference evidence="3" key="1">
    <citation type="submission" date="2022-08" db="UniProtKB">
        <authorList>
            <consortium name="EnsemblMetazoa"/>
        </authorList>
    </citation>
    <scope>IDENTIFICATION</scope>
    <source>
        <strain evidence="3">05x7-T-G4-1.051#20</strain>
    </source>
</reference>
<keyword evidence="1" id="KW-0812">Transmembrane</keyword>